<dbReference type="PANTHER" id="PTHR12504:SF0">
    <property type="entry name" value="MITOCHONDRIAL IMPORT RECEPTOR SUBUNIT TOM22 HOMOLOG"/>
    <property type="match status" value="1"/>
</dbReference>
<dbReference type="GO" id="GO:0006886">
    <property type="term" value="P:intracellular protein transport"/>
    <property type="evidence" value="ECO:0007669"/>
    <property type="project" value="InterPro"/>
</dbReference>
<accession>A0A5F9C7P0</accession>
<evidence type="ECO:0000256" key="1">
    <source>
        <dbReference type="ARBA" id="ARBA00004572"/>
    </source>
</evidence>
<evidence type="ECO:0000256" key="9">
    <source>
        <dbReference type="ARBA" id="ARBA00023010"/>
    </source>
</evidence>
<reference evidence="15 16" key="1">
    <citation type="journal article" date="2011" name="Nature">
        <title>A high-resolution map of human evolutionary constraint using 29 mammals.</title>
        <authorList>
            <person name="Lindblad-Toh K."/>
            <person name="Garber M."/>
            <person name="Zuk O."/>
            <person name="Lin M.F."/>
            <person name="Parker B.J."/>
            <person name="Washietl S."/>
            <person name="Kheradpour P."/>
            <person name="Ernst J."/>
            <person name="Jordan G."/>
            <person name="Mauceli E."/>
            <person name="Ward L.D."/>
            <person name="Lowe C.B."/>
            <person name="Holloway A.K."/>
            <person name="Clamp M."/>
            <person name="Gnerre S."/>
            <person name="Alfoldi J."/>
            <person name="Beal K."/>
            <person name="Chang J."/>
            <person name="Clawson H."/>
            <person name="Cuff J."/>
            <person name="Di Palma F."/>
            <person name="Fitzgerald S."/>
            <person name="Flicek P."/>
            <person name="Guttman M."/>
            <person name="Hubisz M.J."/>
            <person name="Jaffe D.B."/>
            <person name="Jungreis I."/>
            <person name="Kent W.J."/>
            <person name="Kostka D."/>
            <person name="Lara M."/>
            <person name="Martins A.L."/>
            <person name="Massingham T."/>
            <person name="Moltke I."/>
            <person name="Raney B.J."/>
            <person name="Rasmussen M.D."/>
            <person name="Robinson J."/>
            <person name="Stark A."/>
            <person name="Vilella A.J."/>
            <person name="Wen J."/>
            <person name="Xie X."/>
            <person name="Zody M.C."/>
            <person name="Baldwin J."/>
            <person name="Bloom T."/>
            <person name="Chin C.W."/>
            <person name="Heiman D."/>
            <person name="Nicol R."/>
            <person name="Nusbaum C."/>
            <person name="Young S."/>
            <person name="Wilkinson J."/>
            <person name="Worley K.C."/>
            <person name="Kovar C.L."/>
            <person name="Muzny D.M."/>
            <person name="Gibbs R.A."/>
            <person name="Cree A."/>
            <person name="Dihn H.H."/>
            <person name="Fowler G."/>
            <person name="Jhangiani S."/>
            <person name="Joshi V."/>
            <person name="Lee S."/>
            <person name="Lewis L.R."/>
            <person name="Nazareth L.V."/>
            <person name="Okwuonu G."/>
            <person name="Santibanez J."/>
            <person name="Warren W.C."/>
            <person name="Mardis E.R."/>
            <person name="Weinstock G.M."/>
            <person name="Wilson R.K."/>
            <person name="Delehaunty K."/>
            <person name="Dooling D."/>
            <person name="Fronik C."/>
            <person name="Fulton L."/>
            <person name="Fulton B."/>
            <person name="Graves T."/>
            <person name="Minx P."/>
            <person name="Sodergren E."/>
            <person name="Birney E."/>
            <person name="Margulies E.H."/>
            <person name="Herrero J."/>
            <person name="Green E.D."/>
            <person name="Haussler D."/>
            <person name="Siepel A."/>
            <person name="Goldman N."/>
            <person name="Pollard K.S."/>
            <person name="Pedersen J.S."/>
            <person name="Lander E.S."/>
            <person name="Kellis M."/>
        </authorList>
    </citation>
    <scope>NUCLEOTIDE SEQUENCE [LARGE SCALE GENOMIC DNA]</scope>
    <source>
        <strain evidence="15 16">Thorbecke inbred</strain>
    </source>
</reference>
<evidence type="ECO:0000256" key="6">
    <source>
        <dbReference type="ARBA" id="ARBA00022787"/>
    </source>
</evidence>
<dbReference type="InParanoid" id="A0A5F9C7P0"/>
<evidence type="ECO:0000256" key="2">
    <source>
        <dbReference type="ARBA" id="ARBA00009874"/>
    </source>
</evidence>
<evidence type="ECO:0000313" key="15">
    <source>
        <dbReference type="Ensembl" id="ENSOCUP00000029791.1"/>
    </source>
</evidence>
<name>A0A5F9C7P0_RABIT</name>
<dbReference type="GO" id="GO:0005741">
    <property type="term" value="C:mitochondrial outer membrane"/>
    <property type="evidence" value="ECO:0007669"/>
    <property type="project" value="UniProtKB-SubCell"/>
</dbReference>
<evidence type="ECO:0000256" key="12">
    <source>
        <dbReference type="ARBA" id="ARBA00023170"/>
    </source>
</evidence>
<dbReference type="GeneTree" id="ENSGT01080000259045"/>
<sequence>MEIFPKSVWATARTTLYLFLFVAQSMNRFSRKALWIETMSFTTLVLPVVLETELLLIEPWQRQVLPVPITGLSAGIAGPLPSLPGRI</sequence>
<dbReference type="AlphaFoldDB" id="A0A5F9C7P0"/>
<dbReference type="PANTHER" id="PTHR12504">
    <property type="entry name" value="MITOCHONDRIAL IMPORT RECEPTOR SUBUNIT TOM22"/>
    <property type="match status" value="1"/>
</dbReference>
<keyword evidence="5" id="KW-0812">Transmembrane</keyword>
<comment type="subcellular location">
    <subcellularLocation>
        <location evidence="1">Mitochondrion outer membrane</location>
        <topology evidence="1">Single-pass membrane protein</topology>
    </subcellularLocation>
</comment>
<evidence type="ECO:0000256" key="14">
    <source>
        <dbReference type="ARBA" id="ARBA00046217"/>
    </source>
</evidence>
<reference evidence="15" key="2">
    <citation type="submission" date="2025-08" db="UniProtKB">
        <authorList>
            <consortium name="Ensembl"/>
        </authorList>
    </citation>
    <scope>IDENTIFICATION</scope>
    <source>
        <strain evidence="15">Thorbecke</strain>
    </source>
</reference>
<protein>
    <recommendedName>
        <fullName evidence="3">Mitochondrial import receptor subunit TOM22 homolog</fullName>
    </recommendedName>
    <alternativeName>
        <fullName evidence="13">Translocase of outer membrane 22 kDa subunit homolog</fullName>
    </alternativeName>
</protein>
<keyword evidence="6" id="KW-1000">Mitochondrion outer membrane</keyword>
<dbReference type="InterPro" id="IPR005683">
    <property type="entry name" value="Tom22"/>
</dbReference>
<dbReference type="EMBL" id="AAGW02009511">
    <property type="status" value="NOT_ANNOTATED_CDS"/>
    <property type="molecule type" value="Genomic_DNA"/>
</dbReference>
<reference evidence="15" key="3">
    <citation type="submission" date="2025-09" db="UniProtKB">
        <authorList>
            <consortium name="Ensembl"/>
        </authorList>
    </citation>
    <scope>IDENTIFICATION</scope>
    <source>
        <strain evidence="15">Thorbecke</strain>
    </source>
</reference>
<dbReference type="Bgee" id="ENSOCUG00000031744">
    <property type="expression patterns" value="Expressed in blood and 1 other cell type or tissue"/>
</dbReference>
<dbReference type="Ensembl" id="ENSOCUT00000058653.1">
    <property type="protein sequence ID" value="ENSOCUP00000029791.1"/>
    <property type="gene ID" value="ENSOCUG00000031744.1"/>
</dbReference>
<comment type="similarity">
    <text evidence="2">Belongs to the Tom22 family.</text>
</comment>
<keyword evidence="16" id="KW-1185">Reference proteome</keyword>
<evidence type="ECO:0000313" key="16">
    <source>
        <dbReference type="Proteomes" id="UP000001811"/>
    </source>
</evidence>
<evidence type="ECO:0000256" key="8">
    <source>
        <dbReference type="ARBA" id="ARBA00022989"/>
    </source>
</evidence>
<dbReference type="FunCoup" id="A0A5F9C7P0">
    <property type="interactions" value="2000"/>
</dbReference>
<keyword evidence="7" id="KW-0653">Protein transport</keyword>
<evidence type="ECO:0000256" key="10">
    <source>
        <dbReference type="ARBA" id="ARBA00023128"/>
    </source>
</evidence>
<proteinExistence type="inferred from homology"/>
<dbReference type="CDD" id="cd22884">
    <property type="entry name" value="TOM22"/>
    <property type="match status" value="1"/>
</dbReference>
<keyword evidence="10" id="KW-0496">Mitochondrion</keyword>
<evidence type="ECO:0000256" key="7">
    <source>
        <dbReference type="ARBA" id="ARBA00022927"/>
    </source>
</evidence>
<comment type="function">
    <text evidence="14">Central receptor component of the translocase of the outer membrane of mitochondria (TOM complex) responsible for the recognition and translocation of cytosolically synthesized mitochondrial preproteins. Together with the peripheral receptor TOM20 functions as the transit peptide receptor and facilitates the movement of preproteins into the translocation pore. Required for the translocation across the mitochondrial outer membrane of cytochrome P450 monooxygenases.</text>
</comment>
<keyword evidence="12" id="KW-0675">Receptor</keyword>
<organism evidence="15 16">
    <name type="scientific">Oryctolagus cuniculus</name>
    <name type="common">Rabbit</name>
    <dbReference type="NCBI Taxonomy" id="9986"/>
    <lineage>
        <taxon>Eukaryota</taxon>
        <taxon>Metazoa</taxon>
        <taxon>Chordata</taxon>
        <taxon>Craniata</taxon>
        <taxon>Vertebrata</taxon>
        <taxon>Euteleostomi</taxon>
        <taxon>Mammalia</taxon>
        <taxon>Eutheria</taxon>
        <taxon>Euarchontoglires</taxon>
        <taxon>Glires</taxon>
        <taxon>Lagomorpha</taxon>
        <taxon>Leporidae</taxon>
        <taxon>Oryctolagus</taxon>
    </lineage>
</organism>
<evidence type="ECO:0000256" key="3">
    <source>
        <dbReference type="ARBA" id="ARBA00016229"/>
    </source>
</evidence>
<dbReference type="STRING" id="9986.ENSOCUP00000029791"/>
<dbReference type="Proteomes" id="UP000001811">
    <property type="component" value="Chromosome 1"/>
</dbReference>
<keyword evidence="11" id="KW-0472">Membrane</keyword>
<evidence type="ECO:0000256" key="5">
    <source>
        <dbReference type="ARBA" id="ARBA00022692"/>
    </source>
</evidence>
<keyword evidence="8" id="KW-1133">Transmembrane helix</keyword>
<evidence type="ECO:0000256" key="13">
    <source>
        <dbReference type="ARBA" id="ARBA00031266"/>
    </source>
</evidence>
<keyword evidence="9" id="KW-0811">Translocation</keyword>
<keyword evidence="4" id="KW-0813">Transport</keyword>
<evidence type="ECO:0000256" key="4">
    <source>
        <dbReference type="ARBA" id="ARBA00022448"/>
    </source>
</evidence>
<evidence type="ECO:0000256" key="11">
    <source>
        <dbReference type="ARBA" id="ARBA00023136"/>
    </source>
</evidence>